<name>A0A1R1YBD4_9FUNG</name>
<dbReference type="InterPro" id="IPR006130">
    <property type="entry name" value="Asp/Orn_carbamoylTrfase"/>
</dbReference>
<dbReference type="Pfam" id="PF00185">
    <property type="entry name" value="OTCace"/>
    <property type="match status" value="1"/>
</dbReference>
<feature type="domain" description="Aspartate/ornithine carbamoyltransferase carbamoyl-P binding" evidence="6">
    <location>
        <begin position="60"/>
        <end position="218"/>
    </location>
</feature>
<keyword evidence="9" id="KW-1185">Reference proteome</keyword>
<dbReference type="NCBIfam" id="NF001986">
    <property type="entry name" value="PRK00779.1"/>
    <property type="match status" value="1"/>
</dbReference>
<dbReference type="GO" id="GO:0019240">
    <property type="term" value="P:citrulline biosynthetic process"/>
    <property type="evidence" value="ECO:0007669"/>
    <property type="project" value="TreeGrafter"/>
</dbReference>
<dbReference type="PANTHER" id="PTHR45753:SF3">
    <property type="entry name" value="ORNITHINE TRANSCARBAMYLASE, MITOCHONDRIAL"/>
    <property type="match status" value="1"/>
</dbReference>
<comment type="similarity">
    <text evidence="1">Belongs to the aspartate/ornithine carbamoyltransferase superfamily. OTCase family.</text>
</comment>
<evidence type="ECO:0000256" key="4">
    <source>
        <dbReference type="RuleBase" id="RU003634"/>
    </source>
</evidence>
<feature type="domain" description="Aspartate/ornithine carbamoyltransferase Asp/Orn-binding" evidence="5">
    <location>
        <begin position="233"/>
        <end position="382"/>
    </location>
</feature>
<dbReference type="GO" id="GO:0005739">
    <property type="term" value="C:mitochondrion"/>
    <property type="evidence" value="ECO:0007669"/>
    <property type="project" value="TreeGrafter"/>
</dbReference>
<dbReference type="EC" id="2.1.3.3" evidence="2"/>
<dbReference type="Pfam" id="PF02729">
    <property type="entry name" value="OTCace_N"/>
    <property type="match status" value="1"/>
</dbReference>
<accession>A0A1R1YBD4</accession>
<evidence type="ECO:0000259" key="5">
    <source>
        <dbReference type="Pfam" id="PF00185"/>
    </source>
</evidence>
<dbReference type="NCBIfam" id="TIGR00658">
    <property type="entry name" value="orni_carb_tr"/>
    <property type="match status" value="1"/>
</dbReference>
<evidence type="ECO:0000256" key="2">
    <source>
        <dbReference type="ARBA" id="ARBA00013007"/>
    </source>
</evidence>
<dbReference type="InterPro" id="IPR006131">
    <property type="entry name" value="Asp_carbamoyltransf_Asp/Orn-bd"/>
</dbReference>
<dbReference type="PANTHER" id="PTHR45753">
    <property type="entry name" value="ORNITHINE CARBAMOYLTRANSFERASE, MITOCHONDRIAL"/>
    <property type="match status" value="1"/>
</dbReference>
<comment type="caution">
    <text evidence="8">The sequence shown here is derived from an EMBL/GenBank/DDBJ whole genome shotgun (WGS) entry which is preliminary data.</text>
</comment>
<dbReference type="GO" id="GO:0016597">
    <property type="term" value="F:amino acid binding"/>
    <property type="evidence" value="ECO:0007669"/>
    <property type="project" value="InterPro"/>
</dbReference>
<dbReference type="EMBL" id="LSSN01002610">
    <property type="protein sequence ID" value="OMJ15621.1"/>
    <property type="molecule type" value="Genomic_DNA"/>
</dbReference>
<dbReference type="OrthoDB" id="10252326at2759"/>
<evidence type="ECO:0000313" key="8">
    <source>
        <dbReference type="EMBL" id="OMJ24203.1"/>
    </source>
</evidence>
<dbReference type="AlphaFoldDB" id="A0A1R1YBD4"/>
<evidence type="ECO:0000313" key="9">
    <source>
        <dbReference type="Proteomes" id="UP000187283"/>
    </source>
</evidence>
<dbReference type="STRING" id="133412.A0A1R1YBD4"/>
<dbReference type="InterPro" id="IPR002292">
    <property type="entry name" value="Orn/put_carbamltrans"/>
</dbReference>
<dbReference type="InterPro" id="IPR036901">
    <property type="entry name" value="Asp/Orn_carbamoylTrfase_sf"/>
</dbReference>
<dbReference type="InterPro" id="IPR006132">
    <property type="entry name" value="Asp/Orn_carbamoyltranf_P-bd"/>
</dbReference>
<protein>
    <recommendedName>
        <fullName evidence="2">ornithine carbamoyltransferase</fullName>
        <ecNumber evidence="2">2.1.3.3</ecNumber>
    </recommendedName>
</protein>
<evidence type="ECO:0000256" key="1">
    <source>
        <dbReference type="ARBA" id="ARBA00007805"/>
    </source>
</evidence>
<dbReference type="SUPFAM" id="SSF53671">
    <property type="entry name" value="Aspartate/ornithine carbamoyltransferase"/>
    <property type="match status" value="1"/>
</dbReference>
<gene>
    <name evidence="8" type="ORF">AYI70_g1744</name>
    <name evidence="7" type="ORF">AYI70_g7144</name>
</gene>
<reference evidence="8 9" key="1">
    <citation type="submission" date="2017-01" db="EMBL/GenBank/DDBJ databases">
        <authorList>
            <person name="Mah S.A."/>
            <person name="Swanson W.J."/>
            <person name="Moy G.W."/>
            <person name="Vacquier V.D."/>
        </authorList>
    </citation>
    <scope>NUCLEOTIDE SEQUENCE [LARGE SCALE GENOMIC DNA]</scope>
    <source>
        <strain evidence="8 9">GSMNP</strain>
    </source>
</reference>
<dbReference type="GO" id="GO:0004585">
    <property type="term" value="F:ornithine carbamoyltransferase activity"/>
    <property type="evidence" value="ECO:0007669"/>
    <property type="project" value="UniProtKB-EC"/>
</dbReference>
<evidence type="ECO:0000256" key="3">
    <source>
        <dbReference type="ARBA" id="ARBA00022679"/>
    </source>
</evidence>
<dbReference type="Gene3D" id="3.40.50.1370">
    <property type="entry name" value="Aspartate/ornithine carbamoyltransferase"/>
    <property type="match status" value="2"/>
</dbReference>
<dbReference type="PRINTS" id="PR00100">
    <property type="entry name" value="AOTCASE"/>
</dbReference>
<dbReference type="GO" id="GO:0042450">
    <property type="term" value="P:L-arginine biosynthetic process via ornithine"/>
    <property type="evidence" value="ECO:0007669"/>
    <property type="project" value="TreeGrafter"/>
</dbReference>
<dbReference type="EMBL" id="LSSN01000389">
    <property type="protein sequence ID" value="OMJ24203.1"/>
    <property type="molecule type" value="Genomic_DNA"/>
</dbReference>
<dbReference type="Proteomes" id="UP000187283">
    <property type="component" value="Unassembled WGS sequence"/>
</dbReference>
<evidence type="ECO:0000313" key="7">
    <source>
        <dbReference type="EMBL" id="OMJ15621.1"/>
    </source>
</evidence>
<evidence type="ECO:0000259" key="6">
    <source>
        <dbReference type="Pfam" id="PF02729"/>
    </source>
</evidence>
<organism evidence="8 9">
    <name type="scientific">Smittium culicis</name>
    <dbReference type="NCBI Taxonomy" id="133412"/>
    <lineage>
        <taxon>Eukaryota</taxon>
        <taxon>Fungi</taxon>
        <taxon>Fungi incertae sedis</taxon>
        <taxon>Zoopagomycota</taxon>
        <taxon>Kickxellomycotina</taxon>
        <taxon>Harpellomycetes</taxon>
        <taxon>Harpellales</taxon>
        <taxon>Legeriomycetaceae</taxon>
        <taxon>Smittium</taxon>
    </lineage>
</organism>
<keyword evidence="3 4" id="KW-0808">Transferase</keyword>
<dbReference type="PRINTS" id="PR00102">
    <property type="entry name" value="OTCASE"/>
</dbReference>
<dbReference type="PROSITE" id="PS00097">
    <property type="entry name" value="CARBAMOYLTRANSFERASE"/>
    <property type="match status" value="1"/>
</dbReference>
<sequence>MFKLVEISQSRGSAILRPFSRFNLGYSAVSSSFCQRMSNSTISIDLKPADLSPKPAKKIRHMLSLEDYSPKEIFELVEKAALFKKISKTPTEGLTAHEKDFKNSLKTHDSLPILSGKTLALIFKKRSTRTRVATETSMAYLGGHSMFLGSQDIQLGVNESLLDTSKVISSMVDGIMARVDGHSEIEELAKYSQVPVINALSDSSHPTQILADMLTLHEVFGKPGQSVEESLHGLQTTYIGDANNMLYEFLLAFPKCGLKLAISTPKTAPVPENLLSKAHADNSASITLHTSPQAAIKNTNAIITDTWVSMGQEAEKKQKLIDFEGYNINSHMIAGGNPSNNWIFMHCLPRKQEEVTDQVFYSDRSVVFQEAENRKWTIMSTIHTLLA</sequence>
<proteinExistence type="inferred from homology"/>